<comment type="caution">
    <text evidence="1">The sequence shown here is derived from an EMBL/GenBank/DDBJ whole genome shotgun (WGS) entry which is preliminary data.</text>
</comment>
<evidence type="ECO:0000313" key="1">
    <source>
        <dbReference type="EMBL" id="EEW97644.1"/>
    </source>
</evidence>
<dbReference type="HOGENOM" id="CLU_3060964_0_0_9"/>
<keyword evidence="2" id="KW-1185">Reference proteome</keyword>
<reference evidence="1" key="1">
    <citation type="submission" date="2009-09" db="EMBL/GenBank/DDBJ databases">
        <authorList>
            <person name="Weinstock G."/>
            <person name="Sodergren E."/>
            <person name="Clifton S."/>
            <person name="Fulton L."/>
            <person name="Fulton B."/>
            <person name="Courtney L."/>
            <person name="Fronick C."/>
            <person name="Harrison M."/>
            <person name="Strong C."/>
            <person name="Farmer C."/>
            <person name="Delahaunty K."/>
            <person name="Markovic C."/>
            <person name="Hall O."/>
            <person name="Minx P."/>
            <person name="Tomlinson C."/>
            <person name="Mitreva M."/>
            <person name="Nelson J."/>
            <person name="Hou S."/>
            <person name="Wollam A."/>
            <person name="Pepin K.H."/>
            <person name="Johnson M."/>
            <person name="Bhonagiri V."/>
            <person name="Nash W.E."/>
            <person name="Warren W."/>
            <person name="Chinwalla A."/>
            <person name="Mardis E.R."/>
            <person name="Wilson R.K."/>
        </authorList>
    </citation>
    <scope>NUCLEOTIDE SEQUENCE [LARGE SCALE GENOMIC DNA]</scope>
    <source>
        <strain evidence="1">DSM 15470</strain>
    </source>
</reference>
<proteinExistence type="predicted"/>
<accession>C9LQ08</accession>
<sequence length="53" mass="6076">MRITTLIVNINIRMYHFNEIICTATLSFAYDNVNNRNLVSLSLEVVAGIPFLF</sequence>
<name>C9LQ08_9FIRM</name>
<dbReference type="Proteomes" id="UP000004736">
    <property type="component" value="Unassembled WGS sequence"/>
</dbReference>
<organism evidence="1 2">
    <name type="scientific">Dialister invisus DSM 15470</name>
    <dbReference type="NCBI Taxonomy" id="592028"/>
    <lineage>
        <taxon>Bacteria</taxon>
        <taxon>Bacillati</taxon>
        <taxon>Bacillota</taxon>
        <taxon>Negativicutes</taxon>
        <taxon>Veillonellales</taxon>
        <taxon>Veillonellaceae</taxon>
        <taxon>Dialister</taxon>
    </lineage>
</organism>
<protein>
    <submittedName>
        <fullName evidence="1">Uncharacterized protein</fullName>
    </submittedName>
</protein>
<dbReference type="AlphaFoldDB" id="C9LQ08"/>
<dbReference type="EMBL" id="ACIM02000001">
    <property type="protein sequence ID" value="EEW97644.1"/>
    <property type="molecule type" value="Genomic_DNA"/>
</dbReference>
<evidence type="ECO:0000313" key="2">
    <source>
        <dbReference type="Proteomes" id="UP000004736"/>
    </source>
</evidence>
<gene>
    <name evidence="1" type="ORF">GCWU000321_01639</name>
</gene>